<dbReference type="EMBL" id="JAJGAK010000002">
    <property type="protein sequence ID" value="MCC8363317.1"/>
    <property type="molecule type" value="Genomic_DNA"/>
</dbReference>
<accession>A0ABS8JIB1</accession>
<comment type="similarity">
    <text evidence="4">Belongs to the BamE family.</text>
</comment>
<evidence type="ECO:0000313" key="6">
    <source>
        <dbReference type="EMBL" id="MCC8363317.1"/>
    </source>
</evidence>
<evidence type="ECO:0000256" key="3">
    <source>
        <dbReference type="ARBA" id="ARBA00023237"/>
    </source>
</evidence>
<organism evidence="6 7">
    <name type="scientific">Noviluteimonas lactosilytica</name>
    <dbReference type="NCBI Taxonomy" id="2888523"/>
    <lineage>
        <taxon>Bacteria</taxon>
        <taxon>Pseudomonadati</taxon>
        <taxon>Pseudomonadota</taxon>
        <taxon>Gammaproteobacteria</taxon>
        <taxon>Lysobacterales</taxon>
        <taxon>Lysobacteraceae</taxon>
        <taxon>Noviluteimonas</taxon>
    </lineage>
</organism>
<evidence type="ECO:0000256" key="4">
    <source>
        <dbReference type="HAMAP-Rule" id="MF_00925"/>
    </source>
</evidence>
<proteinExistence type="inferred from homology"/>
<protein>
    <recommendedName>
        <fullName evidence="4">Outer membrane protein assembly factor BamE</fullName>
    </recommendedName>
</protein>
<dbReference type="PANTHER" id="PTHR37482:SF1">
    <property type="entry name" value="OUTER MEMBRANE PROTEIN ASSEMBLY FACTOR BAME"/>
    <property type="match status" value="1"/>
</dbReference>
<dbReference type="Gene3D" id="3.30.1450.10">
    <property type="match status" value="1"/>
</dbReference>
<dbReference type="PROSITE" id="PS51257">
    <property type="entry name" value="PROKAR_LIPOPROTEIN"/>
    <property type="match status" value="1"/>
</dbReference>
<keyword evidence="4" id="KW-0449">Lipoprotein</keyword>
<keyword evidence="2 4" id="KW-0472">Membrane</keyword>
<comment type="subcellular location">
    <subcellularLocation>
        <location evidence="4">Cell outer membrane</location>
        <topology evidence="4">Lipid-anchor</topology>
    </subcellularLocation>
</comment>
<dbReference type="PANTHER" id="PTHR37482">
    <property type="entry name" value="OUTER MEMBRANE PROTEIN ASSEMBLY FACTOR BAME"/>
    <property type="match status" value="1"/>
</dbReference>
<keyword evidence="1 4" id="KW-0732">Signal</keyword>
<dbReference type="Proteomes" id="UP001165293">
    <property type="component" value="Unassembled WGS sequence"/>
</dbReference>
<dbReference type="HAMAP" id="MF_00925">
    <property type="entry name" value="OM_assembly_BamE"/>
    <property type="match status" value="1"/>
</dbReference>
<name>A0ABS8JIB1_9GAMM</name>
<feature type="domain" description="Outer membrane protein assembly factor BamE" evidence="5">
    <location>
        <begin position="28"/>
        <end position="98"/>
    </location>
</feature>
<dbReference type="InterPro" id="IPR026592">
    <property type="entry name" value="BamE"/>
</dbReference>
<keyword evidence="7" id="KW-1185">Reference proteome</keyword>
<comment type="caution">
    <text evidence="6">The sequence shown here is derived from an EMBL/GenBank/DDBJ whole genome shotgun (WGS) entry which is preliminary data.</text>
</comment>
<keyword evidence="3 4" id="KW-0998">Cell outer membrane</keyword>
<keyword evidence="4" id="KW-0564">Palmitate</keyword>
<sequence length="130" mass="14899">MRKLLIALALAASVSGCGMLYRQPIYQGNLIEKSNVEQLQQGMDRRQVMNLLGSPSVADPFHHDRWDYVATQRTGRVGATEMKTFTVFFEGDQVARWEGEYFAEQDKELANEMRGRYGNLPVDKKKQRGR</sequence>
<comment type="subunit">
    <text evidence="4">Part of the Bam complex.</text>
</comment>
<evidence type="ECO:0000313" key="7">
    <source>
        <dbReference type="Proteomes" id="UP001165293"/>
    </source>
</evidence>
<reference evidence="6" key="1">
    <citation type="submission" date="2021-10" db="EMBL/GenBank/DDBJ databases">
        <authorList>
            <person name="Lyu M."/>
            <person name="Wang X."/>
            <person name="Meng X."/>
            <person name="Xu K."/>
        </authorList>
    </citation>
    <scope>NUCLEOTIDE SEQUENCE</scope>
    <source>
        <strain evidence="6">A6</strain>
    </source>
</reference>
<comment type="function">
    <text evidence="4">Part of the outer membrane protein assembly complex, which is involved in assembly and insertion of beta-barrel proteins into the outer membrane.</text>
</comment>
<dbReference type="RefSeq" id="WP_230526949.1">
    <property type="nucleotide sequence ID" value="NZ_JAJGAK010000002.1"/>
</dbReference>
<evidence type="ECO:0000259" key="5">
    <source>
        <dbReference type="Pfam" id="PF04355"/>
    </source>
</evidence>
<dbReference type="InterPro" id="IPR007450">
    <property type="entry name" value="BamE_dom"/>
</dbReference>
<gene>
    <name evidence="4 6" type="primary">bamE</name>
    <name evidence="6" type="ORF">LK996_09550</name>
</gene>
<evidence type="ECO:0000256" key="2">
    <source>
        <dbReference type="ARBA" id="ARBA00023136"/>
    </source>
</evidence>
<dbReference type="InterPro" id="IPR037873">
    <property type="entry name" value="BamE-like"/>
</dbReference>
<dbReference type="Pfam" id="PF04355">
    <property type="entry name" value="BamE"/>
    <property type="match status" value="1"/>
</dbReference>
<evidence type="ECO:0000256" key="1">
    <source>
        <dbReference type="ARBA" id="ARBA00022729"/>
    </source>
</evidence>